<sequence length="487" mass="56591">MEVVSSFLEQRDSHIYDPEAKSLTFRITLTGFFVLENDVSVATCTQSGIRGTQKQAAIVLRNDIFDCTGYYFHMRRYTETADGPHFFLTCSRAEERKAERDLSRIQRYTETKEFFDCHGELRINFSKSNLSLTILYEHKGHVETPKFHVTEEVQKYVEAHKLVPPRLIYQNLIAMADGSQLKNTDLHTITRQQVYNIWMSLTRREWERDPRDDFRSTQMLVEEQEGYFLIEGLQEPGVSLAFTTPCFNDTVKYYRSKMTEIFIDSTFGTNKHGYELYCVLTELDLVSLPLSYLLLDTRGIREEGKRGSRLTAWLTALRASGLKPTVVHTDKDFAEVTAASIAFKRDNVGYNHHLCLWHSLRAIDQYITGKVPTKGFDSIDKARNSIRLITLPPYLHYLSDEAEWILSNGQTPPCTRDQARIIRAMIKRHLLRHPLLPKPVFETDGATPPDSLQFQSYEEIHSSSIREMLEYCKSINQPRLFRYFWSN</sequence>
<reference evidence="1 2" key="1">
    <citation type="journal article" date="2016" name="Proc. Natl. Acad. Sci. U.S.A.">
        <title>Comparative genomics of biotechnologically important yeasts.</title>
        <authorList>
            <person name="Riley R."/>
            <person name="Haridas S."/>
            <person name="Wolfe K.H."/>
            <person name="Lopes M.R."/>
            <person name="Hittinger C.T."/>
            <person name="Goeker M."/>
            <person name="Salamov A.A."/>
            <person name="Wisecaver J.H."/>
            <person name="Long T.M."/>
            <person name="Calvey C.H."/>
            <person name="Aerts A.L."/>
            <person name="Barry K.W."/>
            <person name="Choi C."/>
            <person name="Clum A."/>
            <person name="Coughlan A.Y."/>
            <person name="Deshpande S."/>
            <person name="Douglass A.P."/>
            <person name="Hanson S.J."/>
            <person name="Klenk H.-P."/>
            <person name="LaButti K.M."/>
            <person name="Lapidus A."/>
            <person name="Lindquist E.A."/>
            <person name="Lipzen A.M."/>
            <person name="Meier-Kolthoff J.P."/>
            <person name="Ohm R.A."/>
            <person name="Otillar R.P."/>
            <person name="Pangilinan J.L."/>
            <person name="Peng Y."/>
            <person name="Rokas A."/>
            <person name="Rosa C.A."/>
            <person name="Scheuner C."/>
            <person name="Sibirny A.A."/>
            <person name="Slot J.C."/>
            <person name="Stielow J.B."/>
            <person name="Sun H."/>
            <person name="Kurtzman C.P."/>
            <person name="Blackwell M."/>
            <person name="Grigoriev I.V."/>
            <person name="Jeffries T.W."/>
        </authorList>
    </citation>
    <scope>NUCLEOTIDE SEQUENCE [LARGE SCALE GENOMIC DNA]</scope>
    <source>
        <strain evidence="1 2">NRRL Y-11557</strain>
    </source>
</reference>
<organism evidence="1 2">
    <name type="scientific">Lipomyces starkeyi NRRL Y-11557</name>
    <dbReference type="NCBI Taxonomy" id="675824"/>
    <lineage>
        <taxon>Eukaryota</taxon>
        <taxon>Fungi</taxon>
        <taxon>Dikarya</taxon>
        <taxon>Ascomycota</taxon>
        <taxon>Saccharomycotina</taxon>
        <taxon>Lipomycetes</taxon>
        <taxon>Lipomycetales</taxon>
        <taxon>Lipomycetaceae</taxon>
        <taxon>Lipomyces</taxon>
    </lineage>
</organism>
<keyword evidence="2" id="KW-1185">Reference proteome</keyword>
<name>A0A1E3Q1F5_LIPST</name>
<dbReference type="OrthoDB" id="3262412at2759"/>
<dbReference type="Proteomes" id="UP000094385">
    <property type="component" value="Unassembled WGS sequence"/>
</dbReference>
<gene>
    <name evidence="1" type="ORF">LIPSTDRAFT_323791</name>
</gene>
<evidence type="ECO:0000313" key="1">
    <source>
        <dbReference type="EMBL" id="ODQ71486.1"/>
    </source>
</evidence>
<protein>
    <recommendedName>
        <fullName evidence="3">MULE transposase domain-containing protein</fullName>
    </recommendedName>
</protein>
<accession>A0A1E3Q1F5</accession>
<dbReference type="STRING" id="675824.A0A1E3Q1F5"/>
<evidence type="ECO:0000313" key="2">
    <source>
        <dbReference type="Proteomes" id="UP000094385"/>
    </source>
</evidence>
<proteinExistence type="predicted"/>
<evidence type="ECO:0008006" key="3">
    <source>
        <dbReference type="Google" id="ProtNLM"/>
    </source>
</evidence>
<dbReference type="AlphaFoldDB" id="A0A1E3Q1F5"/>
<dbReference type="EMBL" id="KV454297">
    <property type="protein sequence ID" value="ODQ71486.1"/>
    <property type="molecule type" value="Genomic_DNA"/>
</dbReference>